<feature type="region of interest" description="Disordered" evidence="19">
    <location>
        <begin position="458"/>
        <end position="491"/>
    </location>
</feature>
<dbReference type="PROSITE" id="PS50032">
    <property type="entry name" value="KA1"/>
    <property type="match status" value="1"/>
</dbReference>
<dbReference type="CDD" id="cd12198">
    <property type="entry name" value="MELK_C"/>
    <property type="match status" value="1"/>
</dbReference>
<dbReference type="InterPro" id="IPR034673">
    <property type="entry name" value="MELK"/>
</dbReference>
<dbReference type="SUPFAM" id="SSF56112">
    <property type="entry name" value="Protein kinase-like (PK-like)"/>
    <property type="match status" value="1"/>
</dbReference>
<evidence type="ECO:0000259" key="20">
    <source>
        <dbReference type="PROSITE" id="PS50011"/>
    </source>
</evidence>
<dbReference type="SMART" id="SM00220">
    <property type="entry name" value="S_TKc"/>
    <property type="match status" value="1"/>
</dbReference>
<evidence type="ECO:0000256" key="10">
    <source>
        <dbReference type="ARBA" id="ARBA00022741"/>
    </source>
</evidence>
<dbReference type="Pfam" id="PF00069">
    <property type="entry name" value="Pkinase"/>
    <property type="match status" value="1"/>
</dbReference>
<protein>
    <recommendedName>
        <fullName evidence="4">Maternal embryonic leucine zipper kinase</fullName>
        <ecNumber evidence="3">2.7.11.1</ecNumber>
    </recommendedName>
</protein>
<dbReference type="Gene3D" id="3.30.310.80">
    <property type="entry name" value="Kinase associated domain 1, KA1"/>
    <property type="match status" value="1"/>
</dbReference>
<keyword evidence="11 23" id="KW-0418">Kinase</keyword>
<dbReference type="AlphaFoldDB" id="A0AA97JT69"/>
<evidence type="ECO:0000256" key="17">
    <source>
        <dbReference type="ARBA" id="ARBA00048679"/>
    </source>
</evidence>
<dbReference type="Proteomes" id="UP001190640">
    <property type="component" value="Chromosome 8"/>
</dbReference>
<evidence type="ECO:0000256" key="11">
    <source>
        <dbReference type="ARBA" id="ARBA00022777"/>
    </source>
</evidence>
<evidence type="ECO:0000313" key="23">
    <source>
        <dbReference type="RefSeq" id="XP_054842669.1"/>
    </source>
</evidence>
<dbReference type="InterPro" id="IPR001772">
    <property type="entry name" value="KA1_dom"/>
</dbReference>
<dbReference type="Pfam" id="PF21594">
    <property type="entry name" value="UBA_MELK"/>
    <property type="match status" value="1"/>
</dbReference>
<dbReference type="FunFam" id="3.30.200.20:FF:000003">
    <property type="entry name" value="Non-specific serine/threonine protein kinase"/>
    <property type="match status" value="1"/>
</dbReference>
<dbReference type="GeneID" id="129334535"/>
<dbReference type="CDD" id="cd14078">
    <property type="entry name" value="STKc_MELK"/>
    <property type="match status" value="1"/>
</dbReference>
<dbReference type="InterPro" id="IPR008271">
    <property type="entry name" value="Ser/Thr_kinase_AS"/>
</dbReference>
<evidence type="ECO:0000256" key="9">
    <source>
        <dbReference type="ARBA" id="ARBA00022703"/>
    </source>
</evidence>
<dbReference type="GO" id="GO:0004674">
    <property type="term" value="F:protein serine/threonine kinase activity"/>
    <property type="evidence" value="ECO:0007669"/>
    <property type="project" value="UniProtKB-KW"/>
</dbReference>
<feature type="domain" description="Protein kinase" evidence="20">
    <location>
        <begin position="13"/>
        <end position="265"/>
    </location>
</feature>
<dbReference type="RefSeq" id="XP_054842669.1">
    <property type="nucleotide sequence ID" value="XM_054986694.1"/>
</dbReference>
<dbReference type="PANTHER" id="PTHR24346">
    <property type="entry name" value="MAP/MICROTUBULE AFFINITY-REGULATING KINASE"/>
    <property type="match status" value="1"/>
</dbReference>
<evidence type="ECO:0000256" key="16">
    <source>
        <dbReference type="ARBA" id="ARBA00047899"/>
    </source>
</evidence>
<name>A0AA97JT69_EUBMA</name>
<evidence type="ECO:0000256" key="2">
    <source>
        <dbReference type="ARBA" id="ARBA00006234"/>
    </source>
</evidence>
<keyword evidence="12 18" id="KW-0067">ATP-binding</keyword>
<dbReference type="GO" id="GO:0005737">
    <property type="term" value="C:cytoplasm"/>
    <property type="evidence" value="ECO:0007669"/>
    <property type="project" value="TreeGrafter"/>
</dbReference>
<evidence type="ECO:0000256" key="8">
    <source>
        <dbReference type="ARBA" id="ARBA00022679"/>
    </source>
</evidence>
<dbReference type="GO" id="GO:0035556">
    <property type="term" value="P:intracellular signal transduction"/>
    <property type="evidence" value="ECO:0007669"/>
    <property type="project" value="TreeGrafter"/>
</dbReference>
<evidence type="ECO:0000256" key="4">
    <source>
        <dbReference type="ARBA" id="ARBA00017168"/>
    </source>
</evidence>
<evidence type="ECO:0000313" key="22">
    <source>
        <dbReference type="Proteomes" id="UP001190640"/>
    </source>
</evidence>
<evidence type="ECO:0000259" key="21">
    <source>
        <dbReference type="PROSITE" id="PS50032"/>
    </source>
</evidence>
<dbReference type="FunFam" id="1.10.510.10:FF:000901">
    <property type="entry name" value="Maternal embryonic leucine zipper kinase"/>
    <property type="match status" value="1"/>
</dbReference>
<evidence type="ECO:0000256" key="15">
    <source>
        <dbReference type="ARBA" id="ARBA00023306"/>
    </source>
</evidence>
<dbReference type="PANTHER" id="PTHR24346:SF30">
    <property type="entry name" value="MATERNAL EMBRYONIC LEUCINE ZIPPER KINASE"/>
    <property type="match status" value="1"/>
</dbReference>
<dbReference type="FunFam" id="3.30.310.80:FF:000004">
    <property type="entry name" value="Non-specific serine/threonine protein kinase"/>
    <property type="match status" value="1"/>
</dbReference>
<dbReference type="CDD" id="cd14341">
    <property type="entry name" value="UBA_MELK"/>
    <property type="match status" value="1"/>
</dbReference>
<organism evidence="22 23">
    <name type="scientific">Eublepharis macularius</name>
    <name type="common">Leopard gecko</name>
    <name type="synonym">Cyrtodactylus macularius</name>
    <dbReference type="NCBI Taxonomy" id="481883"/>
    <lineage>
        <taxon>Eukaryota</taxon>
        <taxon>Metazoa</taxon>
        <taxon>Chordata</taxon>
        <taxon>Craniata</taxon>
        <taxon>Vertebrata</taxon>
        <taxon>Euteleostomi</taxon>
        <taxon>Lepidosauria</taxon>
        <taxon>Squamata</taxon>
        <taxon>Bifurcata</taxon>
        <taxon>Gekkota</taxon>
        <taxon>Eublepharidae</taxon>
        <taxon>Eublepharinae</taxon>
        <taxon>Eublepharis</taxon>
    </lineage>
</organism>
<keyword evidence="6" id="KW-0723">Serine/threonine-protein kinase</keyword>
<accession>A0AA97JT69</accession>
<evidence type="ECO:0000256" key="14">
    <source>
        <dbReference type="ARBA" id="ARBA00023136"/>
    </source>
</evidence>
<dbReference type="Pfam" id="PF02149">
    <property type="entry name" value="KA1"/>
    <property type="match status" value="1"/>
</dbReference>
<keyword evidence="14" id="KW-0472">Membrane</keyword>
<dbReference type="InterPro" id="IPR011009">
    <property type="entry name" value="Kinase-like_dom_sf"/>
</dbReference>
<feature type="region of interest" description="Disordered" evidence="19">
    <location>
        <begin position="409"/>
        <end position="428"/>
    </location>
</feature>
<comment type="similarity">
    <text evidence="2">Belongs to the protein kinase superfamily. CAMK Ser/Thr protein kinase family. SNF1 subfamily.</text>
</comment>
<evidence type="ECO:0000256" key="7">
    <source>
        <dbReference type="ARBA" id="ARBA00022553"/>
    </source>
</evidence>
<evidence type="ECO:0000256" key="1">
    <source>
        <dbReference type="ARBA" id="ARBA00004202"/>
    </source>
</evidence>
<keyword evidence="8" id="KW-0808">Transferase</keyword>
<keyword evidence="15" id="KW-0131">Cell cycle</keyword>
<dbReference type="KEGG" id="emc:129334535"/>
<evidence type="ECO:0000256" key="3">
    <source>
        <dbReference type="ARBA" id="ARBA00012513"/>
    </source>
</evidence>
<evidence type="ECO:0000256" key="6">
    <source>
        <dbReference type="ARBA" id="ARBA00022527"/>
    </source>
</evidence>
<evidence type="ECO:0000256" key="13">
    <source>
        <dbReference type="ARBA" id="ARBA00023121"/>
    </source>
</evidence>
<keyword evidence="7" id="KW-0597">Phosphoprotein</keyword>
<dbReference type="EC" id="2.7.11.1" evidence="3"/>
<dbReference type="InterPro" id="IPR028375">
    <property type="entry name" value="KA1/Ssp2_C"/>
</dbReference>
<dbReference type="PROSITE" id="PS00108">
    <property type="entry name" value="PROTEIN_KINASE_ST"/>
    <property type="match status" value="1"/>
</dbReference>
<dbReference type="GO" id="GO:0006915">
    <property type="term" value="P:apoptotic process"/>
    <property type="evidence" value="ECO:0007669"/>
    <property type="project" value="UniProtKB-KW"/>
</dbReference>
<proteinExistence type="inferred from homology"/>
<keyword evidence="13" id="KW-0446">Lipid-binding</keyword>
<keyword evidence="10 18" id="KW-0547">Nucleotide-binding</keyword>
<keyword evidence="5" id="KW-1003">Cell membrane</keyword>
<dbReference type="InterPro" id="IPR048637">
    <property type="entry name" value="MELK_UBA"/>
</dbReference>
<dbReference type="CTD" id="9833"/>
<dbReference type="PROSITE" id="PS50011">
    <property type="entry name" value="PROTEIN_KINASE_DOM"/>
    <property type="match status" value="1"/>
</dbReference>
<comment type="subcellular location">
    <subcellularLocation>
        <location evidence="1">Cell membrane</location>
        <topology evidence="1">Peripheral membrane protein</topology>
    </subcellularLocation>
</comment>
<dbReference type="GO" id="GO:0005886">
    <property type="term" value="C:plasma membrane"/>
    <property type="evidence" value="ECO:0007669"/>
    <property type="project" value="UniProtKB-SubCell"/>
</dbReference>
<dbReference type="GO" id="GO:0008289">
    <property type="term" value="F:lipid binding"/>
    <property type="evidence" value="ECO:0007669"/>
    <property type="project" value="UniProtKB-KW"/>
</dbReference>
<feature type="compositionally biased region" description="Basic and acidic residues" evidence="19">
    <location>
        <begin position="465"/>
        <end position="478"/>
    </location>
</feature>
<dbReference type="GO" id="GO:0005524">
    <property type="term" value="F:ATP binding"/>
    <property type="evidence" value="ECO:0007669"/>
    <property type="project" value="UniProtKB-UniRule"/>
</dbReference>
<dbReference type="SUPFAM" id="SSF103243">
    <property type="entry name" value="KA1-like"/>
    <property type="match status" value="1"/>
</dbReference>
<keyword evidence="22" id="KW-1185">Reference proteome</keyword>
<comment type="catalytic activity">
    <reaction evidence="17">
        <text>L-seryl-[protein] + ATP = O-phospho-L-seryl-[protein] + ADP + H(+)</text>
        <dbReference type="Rhea" id="RHEA:17989"/>
        <dbReference type="Rhea" id="RHEA-COMP:9863"/>
        <dbReference type="Rhea" id="RHEA-COMP:11604"/>
        <dbReference type="ChEBI" id="CHEBI:15378"/>
        <dbReference type="ChEBI" id="CHEBI:29999"/>
        <dbReference type="ChEBI" id="CHEBI:30616"/>
        <dbReference type="ChEBI" id="CHEBI:83421"/>
        <dbReference type="ChEBI" id="CHEBI:456216"/>
        <dbReference type="EC" id="2.7.11.1"/>
    </reaction>
</comment>
<evidence type="ECO:0000256" key="19">
    <source>
        <dbReference type="SAM" id="MobiDB-lite"/>
    </source>
</evidence>
<feature type="binding site" evidence="18">
    <location>
        <position position="42"/>
    </location>
    <ligand>
        <name>ATP</name>
        <dbReference type="ChEBI" id="CHEBI:30616"/>
    </ligand>
</feature>
<evidence type="ECO:0000256" key="12">
    <source>
        <dbReference type="ARBA" id="ARBA00022840"/>
    </source>
</evidence>
<keyword evidence="9" id="KW-0053">Apoptosis</keyword>
<sequence length="649" mass="72991">MAVDDCEELLKYYDICETIGTGGFAKVKLACHRLTGEQVAIKIMDKLALGDDLPRVKTEIEALKSLSHQHICRLYQVIETPKKIFMVLEYCPGGELFDYIIAKVRLTEEEARVFFRQIVAAIAYVHSHGYAHRDLKPENLLIDAEHNLKLIDFGLCAKPKGGLDYHLNTCCGSPAYAAPELIQGKAYIGSEADIWSMGILLYALLCGFLPFDDGNVMALYKKIVRGKYEIPKWLSPGSELLLHQMLQVDPKKRITVKHLLNHPWLMQGYSFAVQWQSKYPLGHLDDDCITELSVFHKCSRERMANIISEWKYDHTSATYLLLQSKKAHGKPVRLRIPSLVCDSMNVTPGRERKFKKTLSFEDAPDCSEKPAAFGSLEFLGSFEAQPVPCITPKAKQHCVFLDGGEFTHPLPPMPRRGASKKNANKENSNATVAAKFDPFMLPASKTPTWAVSEKRLLTTPNHPLPSEERSQAMKDISAKKPPTPTNSEELATGVISPERRCRSMEVDLNQAHLGSGQKQKGAKMFGSFDRGLDKVIMMLTPSKRKGSAKEGPRKLRAHYNVTTTNLLNPDELLKKIIAVLPKKHVEYVQKGYKLKCQTQSDFGKVTMKFELEVCQLGKSEAIGIRRQRLKGDAWLYKRIVEDILSSCTL</sequence>
<reference evidence="23" key="1">
    <citation type="submission" date="2025-08" db="UniProtKB">
        <authorList>
            <consortium name="RefSeq"/>
        </authorList>
    </citation>
    <scope>IDENTIFICATION</scope>
    <source>
        <tissue evidence="23">Blood</tissue>
    </source>
</reference>
<dbReference type="Gene3D" id="1.10.510.10">
    <property type="entry name" value="Transferase(Phosphotransferase) domain 1"/>
    <property type="match status" value="1"/>
</dbReference>
<comment type="catalytic activity">
    <reaction evidence="16">
        <text>L-threonyl-[protein] + ATP = O-phospho-L-threonyl-[protein] + ADP + H(+)</text>
        <dbReference type="Rhea" id="RHEA:46608"/>
        <dbReference type="Rhea" id="RHEA-COMP:11060"/>
        <dbReference type="Rhea" id="RHEA-COMP:11605"/>
        <dbReference type="ChEBI" id="CHEBI:15378"/>
        <dbReference type="ChEBI" id="CHEBI:30013"/>
        <dbReference type="ChEBI" id="CHEBI:30616"/>
        <dbReference type="ChEBI" id="CHEBI:61977"/>
        <dbReference type="ChEBI" id="CHEBI:456216"/>
        <dbReference type="EC" id="2.7.11.1"/>
    </reaction>
</comment>
<dbReference type="InterPro" id="IPR017441">
    <property type="entry name" value="Protein_kinase_ATP_BS"/>
</dbReference>
<evidence type="ECO:0000256" key="18">
    <source>
        <dbReference type="PROSITE-ProRule" id="PRU10141"/>
    </source>
</evidence>
<feature type="domain" description="KA1" evidence="21">
    <location>
        <begin position="600"/>
        <end position="649"/>
    </location>
</feature>
<evidence type="ECO:0000256" key="5">
    <source>
        <dbReference type="ARBA" id="ARBA00022475"/>
    </source>
</evidence>
<dbReference type="PROSITE" id="PS00107">
    <property type="entry name" value="PROTEIN_KINASE_ATP"/>
    <property type="match status" value="1"/>
</dbReference>
<gene>
    <name evidence="23" type="primary">MELK</name>
</gene>
<dbReference type="InterPro" id="IPR000719">
    <property type="entry name" value="Prot_kinase_dom"/>
</dbReference>